<accession>A0ACB9L1T3</accession>
<gene>
    <name evidence="1" type="ORF">MLD38_039356</name>
</gene>
<protein>
    <submittedName>
        <fullName evidence="1">Uncharacterized protein</fullName>
    </submittedName>
</protein>
<organism evidence="1 2">
    <name type="scientific">Melastoma candidum</name>
    <dbReference type="NCBI Taxonomy" id="119954"/>
    <lineage>
        <taxon>Eukaryota</taxon>
        <taxon>Viridiplantae</taxon>
        <taxon>Streptophyta</taxon>
        <taxon>Embryophyta</taxon>
        <taxon>Tracheophyta</taxon>
        <taxon>Spermatophyta</taxon>
        <taxon>Magnoliopsida</taxon>
        <taxon>eudicotyledons</taxon>
        <taxon>Gunneridae</taxon>
        <taxon>Pentapetalae</taxon>
        <taxon>rosids</taxon>
        <taxon>malvids</taxon>
        <taxon>Myrtales</taxon>
        <taxon>Melastomataceae</taxon>
        <taxon>Melastomatoideae</taxon>
        <taxon>Melastomateae</taxon>
        <taxon>Melastoma</taxon>
    </lineage>
</organism>
<keyword evidence="2" id="KW-1185">Reference proteome</keyword>
<name>A0ACB9L1T3_9MYRT</name>
<dbReference type="Proteomes" id="UP001057402">
    <property type="component" value="Chromosome 12"/>
</dbReference>
<sequence>MVATQEQTKIQSTVIEDSSARVQVTDVSEHSAPLINSRPSMEMQSKRNAALGENLALEGIGLGSSGAINLGLGNFIFYSVLVGRAAMYDTMTVYACYLAIIAGLGITLMLLALYQKALPALPVSILLGVLFYVLTRFSLEIFVVQLSSNLLMF</sequence>
<proteinExistence type="predicted"/>
<comment type="caution">
    <text evidence="1">The sequence shown here is derived from an EMBL/GenBank/DDBJ whole genome shotgun (WGS) entry which is preliminary data.</text>
</comment>
<evidence type="ECO:0000313" key="2">
    <source>
        <dbReference type="Proteomes" id="UP001057402"/>
    </source>
</evidence>
<reference evidence="2" key="1">
    <citation type="journal article" date="2023" name="Front. Plant Sci.">
        <title>Chromosomal-level genome assembly of Melastoma candidum provides insights into trichome evolution.</title>
        <authorList>
            <person name="Zhong Y."/>
            <person name="Wu W."/>
            <person name="Sun C."/>
            <person name="Zou P."/>
            <person name="Liu Y."/>
            <person name="Dai S."/>
            <person name="Zhou R."/>
        </authorList>
    </citation>
    <scope>NUCLEOTIDE SEQUENCE [LARGE SCALE GENOMIC DNA]</scope>
</reference>
<dbReference type="EMBL" id="CM042891">
    <property type="protein sequence ID" value="KAI4303761.1"/>
    <property type="molecule type" value="Genomic_DNA"/>
</dbReference>
<evidence type="ECO:0000313" key="1">
    <source>
        <dbReference type="EMBL" id="KAI4303761.1"/>
    </source>
</evidence>